<gene>
    <name evidence="2" type="ORF">LOD26_09395</name>
</gene>
<comment type="caution">
    <text evidence="2">The sequence shown here is derived from an EMBL/GenBank/DDBJ whole genome shotgun (WGS) entry which is preliminary data.</text>
</comment>
<sequence length="357" mass="41589">MKCIYFSVFLFFYSLTGIAKNITWRDECIGYYQLQIPDNLDVGIYPSNRTYTKDLAMSSIFTEQKKSPGKTMIVKGRYSNFYYKKYKILISENGFFNIESYKEKVIKKIAEQGDVFHIKKYSSDAFFISHEKSHSLYIQAGHRLYQFMKGNNDLFRLGDNGYLSNESGVLSLLNNFQARALYDVPTERGFCLPYGFISHDSGKEDRNIIVSYRMLAHPDVMIVFQDASFQLPYMVPRNNDLSTVKDYDAKDYAKWLWNHIYMLYPNQERKLLWPRWFTVKMDGRKGVGSFLEVTKENGENDYGYLAFVRGNPNNLIEEPDLQVFVSSVSDIAEGHPRMTPDELKALAEHIVNSVKHR</sequence>
<dbReference type="Pfam" id="PF18426">
    <property type="entry name" value="Tli4_C"/>
    <property type="match status" value="1"/>
</dbReference>
<dbReference type="RefSeq" id="WP_252838167.1">
    <property type="nucleotide sequence ID" value="NZ_JAJJVQ010000003.1"/>
</dbReference>
<accession>A0ABT1B6P4</accession>
<evidence type="ECO:0000313" key="2">
    <source>
        <dbReference type="EMBL" id="MCO5781540.1"/>
    </source>
</evidence>
<organism evidence="2 3">
    <name type="scientific">Citrobacter meridianamericanus</name>
    <dbReference type="NCBI Taxonomy" id="2894201"/>
    <lineage>
        <taxon>Bacteria</taxon>
        <taxon>Pseudomonadati</taxon>
        <taxon>Pseudomonadota</taxon>
        <taxon>Gammaproteobacteria</taxon>
        <taxon>Enterobacterales</taxon>
        <taxon>Enterobacteriaceae</taxon>
        <taxon>Citrobacter</taxon>
    </lineage>
</organism>
<reference evidence="2" key="1">
    <citation type="submission" date="2021-11" db="EMBL/GenBank/DDBJ databases">
        <title>Citrobacter meridianamericanus sp. nov. isolated from soil.</title>
        <authorList>
            <person name="Furlan J.P.R."/>
            <person name="Stehling E.G."/>
        </authorList>
    </citation>
    <scope>NUCLEOTIDE SEQUENCE</scope>
    <source>
        <strain evidence="2">BR102</strain>
    </source>
</reference>
<evidence type="ECO:0000313" key="3">
    <source>
        <dbReference type="Proteomes" id="UP001139290"/>
    </source>
</evidence>
<dbReference type="EMBL" id="JAJJVQ010000003">
    <property type="protein sequence ID" value="MCO5781540.1"/>
    <property type="molecule type" value="Genomic_DNA"/>
</dbReference>
<dbReference type="Proteomes" id="UP001139290">
    <property type="component" value="Unassembled WGS sequence"/>
</dbReference>
<keyword evidence="3" id="KW-1185">Reference proteome</keyword>
<name>A0ABT1B6P4_9ENTR</name>
<feature type="domain" description="Tle cognate immunity protein 4 C-terminal" evidence="1">
    <location>
        <begin position="184"/>
        <end position="226"/>
    </location>
</feature>
<dbReference type="InterPro" id="IPR041290">
    <property type="entry name" value="Tli4_C"/>
</dbReference>
<protein>
    <recommendedName>
        <fullName evidence="1">Tle cognate immunity protein 4 C-terminal domain-containing protein</fullName>
    </recommendedName>
</protein>
<evidence type="ECO:0000259" key="1">
    <source>
        <dbReference type="Pfam" id="PF18426"/>
    </source>
</evidence>
<proteinExistence type="predicted"/>